<comment type="caution">
    <text evidence="1">The sequence shown here is derived from an EMBL/GenBank/DDBJ whole genome shotgun (WGS) entry which is preliminary data.</text>
</comment>
<dbReference type="OrthoDB" id="422540at2759"/>
<dbReference type="PANTHER" id="PTHR38681">
    <property type="entry name" value="RETROVIRUS-RELATED POL POLYPROTEIN FROM TRANSPOSON 412-LIKE PROTEIN-RELATED"/>
    <property type="match status" value="1"/>
</dbReference>
<dbReference type="EMBL" id="BGPR01000091">
    <property type="protein sequence ID" value="GBL93088.1"/>
    <property type="molecule type" value="Genomic_DNA"/>
</dbReference>
<evidence type="ECO:0000313" key="1">
    <source>
        <dbReference type="EMBL" id="GBL93088.1"/>
    </source>
</evidence>
<dbReference type="PANTHER" id="PTHR38681:SF1">
    <property type="entry name" value="RETROVIRUS-RELATED POL POLYPROTEIN FROM TRANSPOSON 412-LIKE PROTEIN"/>
    <property type="match status" value="1"/>
</dbReference>
<dbReference type="AlphaFoldDB" id="A0A4Y2BLX8"/>
<proteinExistence type="predicted"/>
<keyword evidence="2" id="KW-1185">Reference proteome</keyword>
<gene>
    <name evidence="1" type="ORF">AVEN_216446_1</name>
</gene>
<organism evidence="1 2">
    <name type="scientific">Araneus ventricosus</name>
    <name type="common">Orbweaver spider</name>
    <name type="synonym">Epeira ventricosa</name>
    <dbReference type="NCBI Taxonomy" id="182803"/>
    <lineage>
        <taxon>Eukaryota</taxon>
        <taxon>Metazoa</taxon>
        <taxon>Ecdysozoa</taxon>
        <taxon>Arthropoda</taxon>
        <taxon>Chelicerata</taxon>
        <taxon>Arachnida</taxon>
        <taxon>Araneae</taxon>
        <taxon>Araneomorphae</taxon>
        <taxon>Entelegynae</taxon>
        <taxon>Araneoidea</taxon>
        <taxon>Araneidae</taxon>
        <taxon>Araneus</taxon>
    </lineage>
</organism>
<protein>
    <submittedName>
        <fullName evidence="1">Uncharacterized protein</fullName>
    </submittedName>
</protein>
<name>A0A4Y2BLX8_ARAVE</name>
<sequence>MEQWSDSIHLKSALMTHLPENWLDALPLVLLGIRTSFKQDLTTSSEELVYGTALKLQGEFFSNTPFTTAASFLQMLRHHVRSFRLAPSVHHGSGSVFVSDDLVNSSHVLLRID</sequence>
<dbReference type="Proteomes" id="UP000499080">
    <property type="component" value="Unassembled WGS sequence"/>
</dbReference>
<accession>A0A4Y2BLX8</accession>
<evidence type="ECO:0000313" key="2">
    <source>
        <dbReference type="Proteomes" id="UP000499080"/>
    </source>
</evidence>
<reference evidence="1 2" key="1">
    <citation type="journal article" date="2019" name="Sci. Rep.">
        <title>Orb-weaving spider Araneus ventricosus genome elucidates the spidroin gene catalogue.</title>
        <authorList>
            <person name="Kono N."/>
            <person name="Nakamura H."/>
            <person name="Ohtoshi R."/>
            <person name="Moran D.A.P."/>
            <person name="Shinohara A."/>
            <person name="Yoshida Y."/>
            <person name="Fujiwara M."/>
            <person name="Mori M."/>
            <person name="Tomita M."/>
            <person name="Arakawa K."/>
        </authorList>
    </citation>
    <scope>NUCLEOTIDE SEQUENCE [LARGE SCALE GENOMIC DNA]</scope>
</reference>